<evidence type="ECO:0000313" key="1">
    <source>
        <dbReference type="EMBL" id="GBN03115.1"/>
    </source>
</evidence>
<dbReference type="Proteomes" id="UP000499080">
    <property type="component" value="Unassembled WGS sequence"/>
</dbReference>
<reference evidence="1 2" key="1">
    <citation type="journal article" date="2019" name="Sci. Rep.">
        <title>Orb-weaving spider Araneus ventricosus genome elucidates the spidroin gene catalogue.</title>
        <authorList>
            <person name="Kono N."/>
            <person name="Nakamura H."/>
            <person name="Ohtoshi R."/>
            <person name="Moran D.A.P."/>
            <person name="Shinohara A."/>
            <person name="Yoshida Y."/>
            <person name="Fujiwara M."/>
            <person name="Mori M."/>
            <person name="Tomita M."/>
            <person name="Arakawa K."/>
        </authorList>
    </citation>
    <scope>NUCLEOTIDE SEQUENCE [LARGE SCALE GENOMIC DNA]</scope>
</reference>
<dbReference type="EMBL" id="BGPR01004766">
    <property type="protein sequence ID" value="GBN03115.1"/>
    <property type="molecule type" value="Genomic_DNA"/>
</dbReference>
<evidence type="ECO:0000313" key="2">
    <source>
        <dbReference type="Proteomes" id="UP000499080"/>
    </source>
</evidence>
<accession>A0A4Y2KL73</accession>
<sequence length="149" mass="17086">MLERLVRSMPHFEAIQEILCDKHNSEPWFDDKENYTSTPNYHVVCKLGICSEIRSSNSPVRKQGSCHNTLNIVQPTDSEISTFGRFYTRKGCRAMSYIIAFPEFFVRSRSVKCKHHPPILHFPPILMKITPPGACAIARRVSDSVAKQY</sequence>
<proteinExistence type="predicted"/>
<keyword evidence="2" id="KW-1185">Reference proteome</keyword>
<name>A0A4Y2KL73_ARAVE</name>
<dbReference type="AlphaFoldDB" id="A0A4Y2KL73"/>
<organism evidence="1 2">
    <name type="scientific">Araneus ventricosus</name>
    <name type="common">Orbweaver spider</name>
    <name type="synonym">Epeira ventricosa</name>
    <dbReference type="NCBI Taxonomy" id="182803"/>
    <lineage>
        <taxon>Eukaryota</taxon>
        <taxon>Metazoa</taxon>
        <taxon>Ecdysozoa</taxon>
        <taxon>Arthropoda</taxon>
        <taxon>Chelicerata</taxon>
        <taxon>Arachnida</taxon>
        <taxon>Araneae</taxon>
        <taxon>Araneomorphae</taxon>
        <taxon>Entelegynae</taxon>
        <taxon>Araneoidea</taxon>
        <taxon>Araneidae</taxon>
        <taxon>Araneus</taxon>
    </lineage>
</organism>
<protein>
    <submittedName>
        <fullName evidence="1">Uncharacterized protein</fullName>
    </submittedName>
</protein>
<gene>
    <name evidence="1" type="ORF">AVEN_76368_1</name>
</gene>
<comment type="caution">
    <text evidence="1">The sequence shown here is derived from an EMBL/GenBank/DDBJ whole genome shotgun (WGS) entry which is preliminary data.</text>
</comment>